<feature type="region of interest" description="Disordered" evidence="1">
    <location>
        <begin position="98"/>
        <end position="131"/>
    </location>
</feature>
<dbReference type="KEGG" id="lgi:LOTGIDRAFT_169688"/>
<dbReference type="PANTHER" id="PTHR22145:SF2">
    <property type="entry name" value="SI:CH211-266K22.6"/>
    <property type="match status" value="1"/>
</dbReference>
<dbReference type="RefSeq" id="XP_009066234.1">
    <property type="nucleotide sequence ID" value="XM_009067986.1"/>
</dbReference>
<dbReference type="InterPro" id="IPR029266">
    <property type="entry name" value="FAM217"/>
</dbReference>
<dbReference type="OMA" id="QIRKGWN"/>
<sequence length="506" mass="57457">METMEIKITDYFKVQPTKLYMNDRPKMYPAAPPKTGDPLTQEYHSELTESLKAFQNKPWKPLPVQKQAVPVIITCPAPKKAKRQIIMSRNRLVVPAWEPPSRPRSVLSDNARPMSSSSRPETPHVQPGNFDTLDSETLARLIGLERPTSVYGERCDLSEYLDKIPNDDDDSSIGSDWSLLEDWEEPEVHQYQACSMADFNMRPEQLDLIDIPVDRKERKLYDFDANNRDVPHPHDYKDILPKGARYLDFSVVAKQGLEWRNLTEMPQSQTIVRMYDRLVHLEKLQNETIQREEKKNRPVSRRQTLVRSLSAKSRDKQCCSSCLQVACVGDCPEKSYAKCSMCNKVLCPGLCSTSYDTHMRSNVTTDDLPSQQNSPPKTRICLSCTKKNTAKLINANNKLLGRPKSSNATFSRGRNSVKPKDIRPKSAVDYTTETFQQFDNLGLDSPSRPSTAVSVSSRPRSRNGLLPGKTFSSNRKASISDAKYKSACRVRNRSPRPRLNISQSIS</sequence>
<feature type="region of interest" description="Disordered" evidence="1">
    <location>
        <begin position="397"/>
        <end position="425"/>
    </location>
</feature>
<dbReference type="HOGENOM" id="CLU_538934_0_0_1"/>
<feature type="region of interest" description="Disordered" evidence="1">
    <location>
        <begin position="439"/>
        <end position="506"/>
    </location>
</feature>
<dbReference type="GeneID" id="20241196"/>
<accession>V3ZFZ3</accession>
<name>V3ZFZ3_LOTGI</name>
<feature type="compositionally biased region" description="Polar residues" evidence="1">
    <location>
        <begin position="404"/>
        <end position="414"/>
    </location>
</feature>
<keyword evidence="3" id="KW-1185">Reference proteome</keyword>
<dbReference type="Proteomes" id="UP000030746">
    <property type="component" value="Unassembled WGS sequence"/>
</dbReference>
<evidence type="ECO:0000256" key="1">
    <source>
        <dbReference type="SAM" id="MobiDB-lite"/>
    </source>
</evidence>
<reference evidence="2 3" key="1">
    <citation type="journal article" date="2013" name="Nature">
        <title>Insights into bilaterian evolution from three spiralian genomes.</title>
        <authorList>
            <person name="Simakov O."/>
            <person name="Marletaz F."/>
            <person name="Cho S.J."/>
            <person name="Edsinger-Gonzales E."/>
            <person name="Havlak P."/>
            <person name="Hellsten U."/>
            <person name="Kuo D.H."/>
            <person name="Larsson T."/>
            <person name="Lv J."/>
            <person name="Arendt D."/>
            <person name="Savage R."/>
            <person name="Osoegawa K."/>
            <person name="de Jong P."/>
            <person name="Grimwood J."/>
            <person name="Chapman J.A."/>
            <person name="Shapiro H."/>
            <person name="Aerts A."/>
            <person name="Otillar R.P."/>
            <person name="Terry A.Y."/>
            <person name="Boore J.L."/>
            <person name="Grigoriev I.V."/>
            <person name="Lindberg D.R."/>
            <person name="Seaver E.C."/>
            <person name="Weisblat D.A."/>
            <person name="Putnam N.H."/>
            <person name="Rokhsar D.S."/>
        </authorList>
    </citation>
    <scope>NUCLEOTIDE SEQUENCE [LARGE SCALE GENOMIC DNA]</scope>
</reference>
<feature type="compositionally biased region" description="Basic residues" evidence="1">
    <location>
        <begin position="486"/>
        <end position="496"/>
    </location>
</feature>
<dbReference type="OrthoDB" id="10027339at2759"/>
<gene>
    <name evidence="2" type="ORF">LOTGIDRAFT_169688</name>
</gene>
<dbReference type="PANTHER" id="PTHR22145">
    <property type="entry name" value="SI:CH211-266K22.6"/>
    <property type="match status" value="1"/>
</dbReference>
<protein>
    <submittedName>
        <fullName evidence="2">Uncharacterized protein</fullName>
    </submittedName>
</protein>
<dbReference type="Pfam" id="PF15344">
    <property type="entry name" value="FAM217"/>
    <property type="match status" value="1"/>
</dbReference>
<feature type="compositionally biased region" description="Polar residues" evidence="1">
    <location>
        <begin position="447"/>
        <end position="458"/>
    </location>
</feature>
<proteinExistence type="predicted"/>
<evidence type="ECO:0000313" key="2">
    <source>
        <dbReference type="EMBL" id="ESO83052.1"/>
    </source>
</evidence>
<dbReference type="AlphaFoldDB" id="V3ZFZ3"/>
<evidence type="ECO:0000313" key="3">
    <source>
        <dbReference type="Proteomes" id="UP000030746"/>
    </source>
</evidence>
<organism evidence="2 3">
    <name type="scientific">Lottia gigantea</name>
    <name type="common">Giant owl limpet</name>
    <dbReference type="NCBI Taxonomy" id="225164"/>
    <lineage>
        <taxon>Eukaryota</taxon>
        <taxon>Metazoa</taxon>
        <taxon>Spiralia</taxon>
        <taxon>Lophotrochozoa</taxon>
        <taxon>Mollusca</taxon>
        <taxon>Gastropoda</taxon>
        <taxon>Patellogastropoda</taxon>
        <taxon>Lottioidea</taxon>
        <taxon>Lottiidae</taxon>
        <taxon>Lottia</taxon>
    </lineage>
</organism>
<dbReference type="CTD" id="20241196"/>
<dbReference type="EMBL" id="KB203796">
    <property type="protein sequence ID" value="ESO83052.1"/>
    <property type="molecule type" value="Genomic_DNA"/>
</dbReference>